<organism evidence="2 3">
    <name type="scientific">Sporocytophaga myxococcoides</name>
    <dbReference type="NCBI Taxonomy" id="153721"/>
    <lineage>
        <taxon>Bacteria</taxon>
        <taxon>Pseudomonadati</taxon>
        <taxon>Bacteroidota</taxon>
        <taxon>Cytophagia</taxon>
        <taxon>Cytophagales</taxon>
        <taxon>Cytophagaceae</taxon>
        <taxon>Sporocytophaga</taxon>
    </lineage>
</organism>
<dbReference type="AlphaFoldDB" id="A0A098LGY4"/>
<accession>A0A098LGY4</accession>
<protein>
    <recommendedName>
        <fullName evidence="1">DUF7793 domain-containing protein</fullName>
    </recommendedName>
</protein>
<dbReference type="Gene3D" id="3.40.970.30">
    <property type="entry name" value="yp_829618.1 like domains"/>
    <property type="match status" value="1"/>
</dbReference>
<gene>
    <name evidence="2" type="ORF">MYP_2577</name>
</gene>
<keyword evidence="3" id="KW-1185">Reference proteome</keyword>
<dbReference type="InterPro" id="IPR056695">
    <property type="entry name" value="DUF7793"/>
</dbReference>
<proteinExistence type="predicted"/>
<dbReference type="EMBL" id="BBLT01000004">
    <property type="protein sequence ID" value="GAL85348.1"/>
    <property type="molecule type" value="Genomic_DNA"/>
</dbReference>
<evidence type="ECO:0000259" key="1">
    <source>
        <dbReference type="Pfam" id="PF25056"/>
    </source>
</evidence>
<reference evidence="2 3" key="1">
    <citation type="submission" date="2014-09" db="EMBL/GenBank/DDBJ databases">
        <title>Sporocytophaga myxococcoides PG-01 genome sequencing.</title>
        <authorList>
            <person name="Liu L."/>
            <person name="Gao P.J."/>
            <person name="Chen G.J."/>
            <person name="Wang L.S."/>
        </authorList>
    </citation>
    <scope>NUCLEOTIDE SEQUENCE [LARGE SCALE GENOMIC DNA]</scope>
    <source>
        <strain evidence="2 3">PG-01</strain>
    </source>
</reference>
<dbReference type="Pfam" id="PF25056">
    <property type="entry name" value="DUF7793"/>
    <property type="match status" value="1"/>
</dbReference>
<evidence type="ECO:0000313" key="2">
    <source>
        <dbReference type="EMBL" id="GAL85348.1"/>
    </source>
</evidence>
<feature type="domain" description="DUF7793" evidence="1">
    <location>
        <begin position="16"/>
        <end position="128"/>
    </location>
</feature>
<dbReference type="STRING" id="153721.MYP_2577"/>
<comment type="caution">
    <text evidence="2">The sequence shown here is derived from an EMBL/GenBank/DDBJ whole genome shotgun (WGS) entry which is preliminary data.</text>
</comment>
<sequence>MESQESQYEDEYIYIKIIDGIICCETKKEMIITYEFAELAINKRINICGNHYYPLLNDVRKVKYITKDAMQLLNSDKGTCYLTAGAFIIKSKAQEIFGNFFIKFKAHKVPAKLFTDKTKALQWLQQYKVS</sequence>
<evidence type="ECO:0000313" key="3">
    <source>
        <dbReference type="Proteomes" id="UP000030185"/>
    </source>
</evidence>
<dbReference type="Proteomes" id="UP000030185">
    <property type="component" value="Unassembled WGS sequence"/>
</dbReference>
<name>A0A098LGY4_9BACT</name>